<dbReference type="CDD" id="cd00063">
    <property type="entry name" value="FN3"/>
    <property type="match status" value="1"/>
</dbReference>
<gene>
    <name evidence="2" type="ORF">Zmor_003333</name>
</gene>
<dbReference type="SMART" id="SM00060">
    <property type="entry name" value="FN3"/>
    <property type="match status" value="1"/>
</dbReference>
<evidence type="ECO:0000313" key="2">
    <source>
        <dbReference type="EMBL" id="KAJ3640009.1"/>
    </source>
</evidence>
<dbReference type="AlphaFoldDB" id="A0AA38HMJ0"/>
<organism evidence="2 3">
    <name type="scientific">Zophobas morio</name>
    <dbReference type="NCBI Taxonomy" id="2755281"/>
    <lineage>
        <taxon>Eukaryota</taxon>
        <taxon>Metazoa</taxon>
        <taxon>Ecdysozoa</taxon>
        <taxon>Arthropoda</taxon>
        <taxon>Hexapoda</taxon>
        <taxon>Insecta</taxon>
        <taxon>Pterygota</taxon>
        <taxon>Neoptera</taxon>
        <taxon>Endopterygota</taxon>
        <taxon>Coleoptera</taxon>
        <taxon>Polyphaga</taxon>
        <taxon>Cucujiformia</taxon>
        <taxon>Tenebrionidae</taxon>
        <taxon>Zophobas</taxon>
    </lineage>
</organism>
<dbReference type="Pfam" id="PF00041">
    <property type="entry name" value="fn3"/>
    <property type="match status" value="1"/>
</dbReference>
<protein>
    <recommendedName>
        <fullName evidence="1">Fibronectin type-III domain-containing protein</fullName>
    </recommendedName>
</protein>
<dbReference type="PROSITE" id="PS50853">
    <property type="entry name" value="FN3"/>
    <property type="match status" value="1"/>
</dbReference>
<feature type="domain" description="Fibronectin type-III" evidence="1">
    <location>
        <begin position="9"/>
        <end position="106"/>
    </location>
</feature>
<proteinExistence type="predicted"/>
<reference evidence="2" key="1">
    <citation type="journal article" date="2023" name="G3 (Bethesda)">
        <title>Whole genome assemblies of Zophobas morio and Tenebrio molitor.</title>
        <authorList>
            <person name="Kaur S."/>
            <person name="Stinson S.A."/>
            <person name="diCenzo G.C."/>
        </authorList>
    </citation>
    <scope>NUCLEOTIDE SEQUENCE</scope>
    <source>
        <strain evidence="2">QUZm001</strain>
    </source>
</reference>
<evidence type="ECO:0000313" key="3">
    <source>
        <dbReference type="Proteomes" id="UP001168821"/>
    </source>
</evidence>
<name>A0AA38HMJ0_9CUCU</name>
<dbReference type="FunFam" id="2.60.40.10:FF:002711">
    <property type="entry name" value="Receptor-type tyrosine-protein phosphatase gamma"/>
    <property type="match status" value="1"/>
</dbReference>
<dbReference type="InterPro" id="IPR036116">
    <property type="entry name" value="FN3_sf"/>
</dbReference>
<dbReference type="SUPFAM" id="SSF49265">
    <property type="entry name" value="Fibronectin type III"/>
    <property type="match status" value="1"/>
</dbReference>
<dbReference type="Gene3D" id="2.60.40.10">
    <property type="entry name" value="Immunoglobulins"/>
    <property type="match status" value="1"/>
</dbReference>
<accession>A0AA38HMJ0</accession>
<evidence type="ECO:0000259" key="1">
    <source>
        <dbReference type="PROSITE" id="PS50853"/>
    </source>
</evidence>
<comment type="caution">
    <text evidence="2">The sequence shown here is derived from an EMBL/GenBank/DDBJ whole genome shotgun (WGS) entry which is preliminary data.</text>
</comment>
<keyword evidence="3" id="KW-1185">Reference proteome</keyword>
<dbReference type="InterPro" id="IPR013783">
    <property type="entry name" value="Ig-like_fold"/>
</dbReference>
<dbReference type="Proteomes" id="UP001168821">
    <property type="component" value="Unassembled WGS sequence"/>
</dbReference>
<dbReference type="EMBL" id="JALNTZ010000010">
    <property type="protein sequence ID" value="KAJ3640009.1"/>
    <property type="molecule type" value="Genomic_DNA"/>
</dbReference>
<dbReference type="InterPro" id="IPR003961">
    <property type="entry name" value="FN3_dom"/>
</dbReference>
<sequence length="330" mass="36851">MFVAAPAGKPTITTAHNTSSTALHISWRPPHHETIHGEFLGYRIAYRPRDRGDEAFKEIYIRDPTVESHTIQNLETYTQYLVSLQVFNPEGPGPNTTVLVMTDEGGIIRMRLFSWSSVIPGRLSKTKLSGYHLQNCQAHMETWLGRLILFGPGSETIIRSGRLIREGYSDGLTRPLFIRSSRLLVLLTPNLYISMSVGLRQMQPAKHATARCCSEAACEELKTEQECVCRRRISVAQNVNFPLPLGPAPRTLRLSLNTPVSRSCRSLALSSSHPRLLFAVLSQFWVVLVGSSRFSAVNTRDASSPEDFDDAVVRLVNMSCYNGNFLTTTN</sequence>